<evidence type="ECO:0000256" key="1">
    <source>
        <dbReference type="SAM" id="MobiDB-lite"/>
    </source>
</evidence>
<sequence>MGARHRKPAMIGAGAVLAVAAVAGGIFAFSGTNSNAAEDCGGLDTALQNNLNFIAGQQANPDAQSDARIQNRQQVVSLINQRRAAAGCGNNVQAKPEAGQAATSGEDCGGLDKALQNNLTFIAGQKSAPDAQSEARIANRQAVVDLIQQRRKAAGCKGDGGAADAGNGNAGQGNQPTQQPTQQPDANQGGDNNGATGQQVCNGSTVTLSGEGGAPAASSGTFPVGTTLKVTNLDNNKSTTVKVASVSGSCALLNNAAFEQVREPGKFLIRNARIEKIG</sequence>
<feature type="compositionally biased region" description="Low complexity" evidence="1">
    <location>
        <begin position="172"/>
        <end position="189"/>
    </location>
</feature>
<evidence type="ECO:0000313" key="3">
    <source>
        <dbReference type="Proteomes" id="UP000597656"/>
    </source>
</evidence>
<gene>
    <name evidence="2" type="ORF">GCM10011609_05580</name>
</gene>
<evidence type="ECO:0008006" key="4">
    <source>
        <dbReference type="Google" id="ProtNLM"/>
    </source>
</evidence>
<feature type="compositionally biased region" description="Polar residues" evidence="1">
    <location>
        <begin position="193"/>
        <end position="208"/>
    </location>
</feature>
<protein>
    <recommendedName>
        <fullName evidence="4">Secreted protein</fullName>
    </recommendedName>
</protein>
<name>A0ABQ2HBN1_9PSEU</name>
<reference evidence="3" key="1">
    <citation type="journal article" date="2019" name="Int. J. Syst. Evol. Microbiol.">
        <title>The Global Catalogue of Microorganisms (GCM) 10K type strain sequencing project: providing services to taxonomists for standard genome sequencing and annotation.</title>
        <authorList>
            <consortium name="The Broad Institute Genomics Platform"/>
            <consortium name="The Broad Institute Genome Sequencing Center for Infectious Disease"/>
            <person name="Wu L."/>
            <person name="Ma J."/>
        </authorList>
    </citation>
    <scope>NUCLEOTIDE SEQUENCE [LARGE SCALE GENOMIC DNA]</scope>
    <source>
        <strain evidence="3">CGMCC 4.7319</strain>
    </source>
</reference>
<keyword evidence="3" id="KW-1185">Reference proteome</keyword>
<evidence type="ECO:0000313" key="2">
    <source>
        <dbReference type="EMBL" id="GGM72693.1"/>
    </source>
</evidence>
<feature type="compositionally biased region" description="Gly residues" evidence="1">
    <location>
        <begin position="157"/>
        <end position="171"/>
    </location>
</feature>
<dbReference type="EMBL" id="BMNC01000001">
    <property type="protein sequence ID" value="GGM72693.1"/>
    <property type="molecule type" value="Genomic_DNA"/>
</dbReference>
<comment type="caution">
    <text evidence="2">The sequence shown here is derived from an EMBL/GenBank/DDBJ whole genome shotgun (WGS) entry which is preliminary data.</text>
</comment>
<organism evidence="2 3">
    <name type="scientific">Lentzea pudingi</name>
    <dbReference type="NCBI Taxonomy" id="1789439"/>
    <lineage>
        <taxon>Bacteria</taxon>
        <taxon>Bacillati</taxon>
        <taxon>Actinomycetota</taxon>
        <taxon>Actinomycetes</taxon>
        <taxon>Pseudonocardiales</taxon>
        <taxon>Pseudonocardiaceae</taxon>
        <taxon>Lentzea</taxon>
    </lineage>
</organism>
<accession>A0ABQ2HBN1</accession>
<dbReference type="Proteomes" id="UP000597656">
    <property type="component" value="Unassembled WGS sequence"/>
</dbReference>
<proteinExistence type="predicted"/>
<feature type="region of interest" description="Disordered" evidence="1">
    <location>
        <begin position="155"/>
        <end position="222"/>
    </location>
</feature>